<dbReference type="PROSITE" id="PS00584">
    <property type="entry name" value="PFKB_KINASES_2"/>
    <property type="match status" value="1"/>
</dbReference>
<sequence>MTRIVCIGECMVELAQAGPGTYRRGFAGDTFNTAWYARRLLPLDASVGYVSCIGDDAMSDQMADFMQESGIETDHLHRIPGRSVGLYMISTRDGERSFSYWRDTSAARSLADDPARLDRALEGADMAHVSGITLAILTPESRTRLCAALDRARAAGTTVSFDTNLRPRLWEDEATMRDGLTRGAAAADIVLPSFEEEQGLFGDATPEDTIARYREGGAGTVVVKNGAAEVTFWSDATGTERLQPAPVEHVIDTTAAGDSFAGALLAGLAGGTDLRDAVRAAIDLSGRVIQAPGALVEDAITPEA</sequence>
<comment type="similarity">
    <text evidence="1">Belongs to the carbohydrate kinase PfkB family.</text>
</comment>
<comment type="catalytic activity">
    <reaction evidence="9">
        <text>2-dehydro-3-deoxy-D-gluconate + ATP = 2-dehydro-3-deoxy-6-phospho-D-gluconate + ADP + H(+)</text>
        <dbReference type="Rhea" id="RHEA:14797"/>
        <dbReference type="ChEBI" id="CHEBI:15378"/>
        <dbReference type="ChEBI" id="CHEBI:30616"/>
        <dbReference type="ChEBI" id="CHEBI:57569"/>
        <dbReference type="ChEBI" id="CHEBI:57990"/>
        <dbReference type="ChEBI" id="CHEBI:456216"/>
        <dbReference type="EC" id="2.7.1.45"/>
    </reaction>
</comment>
<dbReference type="PANTHER" id="PTHR43085:SF15">
    <property type="entry name" value="2-DEHYDRO-3-DEOXYGLUCONOKINASE"/>
    <property type="match status" value="1"/>
</dbReference>
<dbReference type="FunFam" id="3.40.1190.20:FF:000011">
    <property type="entry name" value="2-dehydro-3-deoxygluconokinase, putative"/>
    <property type="match status" value="1"/>
</dbReference>
<evidence type="ECO:0000313" key="17">
    <source>
        <dbReference type="Proteomes" id="UP000193870"/>
    </source>
</evidence>
<dbReference type="GO" id="GO:0006974">
    <property type="term" value="P:DNA damage response"/>
    <property type="evidence" value="ECO:0007669"/>
    <property type="project" value="TreeGrafter"/>
</dbReference>
<dbReference type="GO" id="GO:0008673">
    <property type="term" value="F:2-dehydro-3-deoxygluconokinase activity"/>
    <property type="evidence" value="ECO:0007669"/>
    <property type="project" value="UniProtKB-EC"/>
</dbReference>
<evidence type="ECO:0000256" key="14">
    <source>
        <dbReference type="ARBA" id="ARBA00080545"/>
    </source>
</evidence>
<evidence type="ECO:0000259" key="15">
    <source>
        <dbReference type="Pfam" id="PF00294"/>
    </source>
</evidence>
<dbReference type="PANTHER" id="PTHR43085">
    <property type="entry name" value="HEXOKINASE FAMILY MEMBER"/>
    <property type="match status" value="1"/>
</dbReference>
<dbReference type="OrthoDB" id="9776822at2"/>
<dbReference type="InterPro" id="IPR029056">
    <property type="entry name" value="Ribokinase-like"/>
</dbReference>
<evidence type="ECO:0000256" key="9">
    <source>
        <dbReference type="ARBA" id="ARBA00050729"/>
    </source>
</evidence>
<evidence type="ECO:0000256" key="6">
    <source>
        <dbReference type="ARBA" id="ARBA00023277"/>
    </source>
</evidence>
<keyword evidence="3" id="KW-0547">Nucleotide-binding</keyword>
<keyword evidence="2 16" id="KW-0808">Transferase</keyword>
<evidence type="ECO:0000256" key="11">
    <source>
        <dbReference type="ARBA" id="ARBA00066369"/>
    </source>
</evidence>
<name>A0A1Y5S8Q5_9RHOB</name>
<dbReference type="InterPro" id="IPR002173">
    <property type="entry name" value="Carboh/pur_kinase_PfkB_CS"/>
</dbReference>
<dbReference type="Pfam" id="PF00294">
    <property type="entry name" value="PfkB"/>
    <property type="match status" value="1"/>
</dbReference>
<dbReference type="RefSeq" id="WP_085853444.1">
    <property type="nucleotide sequence ID" value="NZ_FOPF01000003.1"/>
</dbReference>
<evidence type="ECO:0000313" key="16">
    <source>
        <dbReference type="EMBL" id="SLN34329.1"/>
    </source>
</evidence>
<dbReference type="InterPro" id="IPR011611">
    <property type="entry name" value="PfkB_dom"/>
</dbReference>
<protein>
    <recommendedName>
        <fullName evidence="12">2-dehydro-3-deoxygluconokinase</fullName>
        <ecNumber evidence="11">2.7.1.45</ecNumber>
    </recommendedName>
    <alternativeName>
        <fullName evidence="13">2-keto-3-deoxygluconokinase</fullName>
    </alternativeName>
    <alternativeName>
        <fullName evidence="14">3-deoxy-2-oxo-D-gluconate kinase</fullName>
    </alternativeName>
    <alternativeName>
        <fullName evidence="8">KDG kinase</fullName>
    </alternativeName>
</protein>
<dbReference type="GO" id="GO:0005524">
    <property type="term" value="F:ATP binding"/>
    <property type="evidence" value="ECO:0007669"/>
    <property type="project" value="UniProtKB-KW"/>
</dbReference>
<dbReference type="SUPFAM" id="SSF53613">
    <property type="entry name" value="Ribokinase-like"/>
    <property type="match status" value="1"/>
</dbReference>
<keyword evidence="4 16" id="KW-0418">Kinase</keyword>
<dbReference type="GO" id="GO:0005829">
    <property type="term" value="C:cytosol"/>
    <property type="evidence" value="ECO:0007669"/>
    <property type="project" value="TreeGrafter"/>
</dbReference>
<evidence type="ECO:0000256" key="3">
    <source>
        <dbReference type="ARBA" id="ARBA00022741"/>
    </source>
</evidence>
<evidence type="ECO:0000256" key="4">
    <source>
        <dbReference type="ARBA" id="ARBA00022777"/>
    </source>
</evidence>
<dbReference type="GO" id="GO:0019698">
    <property type="term" value="P:D-galacturonate catabolic process"/>
    <property type="evidence" value="ECO:0007669"/>
    <property type="project" value="TreeGrafter"/>
</dbReference>
<comment type="pathway">
    <text evidence="7">Carbohydrate acid metabolism; 2-dehydro-3-deoxy-D-gluconate degradation; D-glyceraldehyde 3-phosphate and pyruvate from 2-dehydro-3-deoxy-D-gluconate: step 1/2.</text>
</comment>
<proteinExistence type="inferred from homology"/>
<evidence type="ECO:0000256" key="13">
    <source>
        <dbReference type="ARBA" id="ARBA00075711"/>
    </source>
</evidence>
<evidence type="ECO:0000256" key="10">
    <source>
        <dbReference type="ARBA" id="ARBA00054997"/>
    </source>
</evidence>
<dbReference type="CDD" id="cd01166">
    <property type="entry name" value="KdgK"/>
    <property type="match status" value="1"/>
</dbReference>
<keyword evidence="17" id="KW-1185">Reference proteome</keyword>
<keyword evidence="5" id="KW-0067">ATP-binding</keyword>
<evidence type="ECO:0000256" key="5">
    <source>
        <dbReference type="ARBA" id="ARBA00022840"/>
    </source>
</evidence>
<dbReference type="InterPro" id="IPR050306">
    <property type="entry name" value="PfkB_Carbo_kinase"/>
</dbReference>
<comment type="function">
    <text evidence="10">Catalyzes the phosphorylation of 2-keto-3-deoxygluconate (KDG) to produce 2-keto-3-deoxy-6-phosphogluconate (KDPG).</text>
</comment>
<dbReference type="Gene3D" id="3.40.1190.20">
    <property type="match status" value="1"/>
</dbReference>
<dbReference type="AlphaFoldDB" id="A0A1Y5S8Q5"/>
<dbReference type="GO" id="GO:0042840">
    <property type="term" value="P:D-glucuronate catabolic process"/>
    <property type="evidence" value="ECO:0007669"/>
    <property type="project" value="TreeGrafter"/>
</dbReference>
<accession>A0A1Y5S8Q5</accession>
<reference evidence="16 17" key="1">
    <citation type="submission" date="2017-03" db="EMBL/GenBank/DDBJ databases">
        <authorList>
            <person name="Afonso C.L."/>
            <person name="Miller P.J."/>
            <person name="Scott M.A."/>
            <person name="Spackman E."/>
            <person name="Goraichik I."/>
            <person name="Dimitrov K.M."/>
            <person name="Suarez D.L."/>
            <person name="Swayne D.E."/>
        </authorList>
    </citation>
    <scope>NUCLEOTIDE SEQUENCE [LARGE SCALE GENOMIC DNA]</scope>
    <source>
        <strain evidence="16 17">CECT 7066</strain>
    </source>
</reference>
<dbReference type="EMBL" id="FWFV01000003">
    <property type="protein sequence ID" value="SLN34329.1"/>
    <property type="molecule type" value="Genomic_DNA"/>
</dbReference>
<feature type="domain" description="Carbohydrate kinase PfkB" evidence="15">
    <location>
        <begin position="1"/>
        <end position="294"/>
    </location>
</feature>
<evidence type="ECO:0000256" key="2">
    <source>
        <dbReference type="ARBA" id="ARBA00022679"/>
    </source>
</evidence>
<evidence type="ECO:0000256" key="12">
    <source>
        <dbReference type="ARBA" id="ARBA00067931"/>
    </source>
</evidence>
<evidence type="ECO:0000256" key="7">
    <source>
        <dbReference type="ARBA" id="ARBA00043951"/>
    </source>
</evidence>
<dbReference type="Proteomes" id="UP000193870">
    <property type="component" value="Unassembled WGS sequence"/>
</dbReference>
<dbReference type="EC" id="2.7.1.45" evidence="11"/>
<gene>
    <name evidence="16" type="primary">kdgK_2</name>
    <name evidence="16" type="ORF">PAM7066_01434</name>
</gene>
<keyword evidence="6" id="KW-0119">Carbohydrate metabolism</keyword>
<evidence type="ECO:0000256" key="8">
    <source>
        <dbReference type="ARBA" id="ARBA00044254"/>
    </source>
</evidence>
<organism evidence="16 17">
    <name type="scientific">Palleronia marisminoris</name>
    <dbReference type="NCBI Taxonomy" id="315423"/>
    <lineage>
        <taxon>Bacteria</taxon>
        <taxon>Pseudomonadati</taxon>
        <taxon>Pseudomonadota</taxon>
        <taxon>Alphaproteobacteria</taxon>
        <taxon>Rhodobacterales</taxon>
        <taxon>Roseobacteraceae</taxon>
        <taxon>Palleronia</taxon>
    </lineage>
</organism>
<dbReference type="STRING" id="315423.SAMN04488020_103154"/>
<evidence type="ECO:0000256" key="1">
    <source>
        <dbReference type="ARBA" id="ARBA00010688"/>
    </source>
</evidence>